<dbReference type="Gene3D" id="3.30.360.10">
    <property type="entry name" value="Dihydrodipicolinate Reductase, domain 2"/>
    <property type="match status" value="1"/>
</dbReference>
<feature type="domain" description="Semialdehyde dehydrogenase NAD-binding" evidence="17">
    <location>
        <begin position="8"/>
        <end position="123"/>
    </location>
</feature>
<keyword evidence="11 15" id="KW-0560">Oxidoreductase</keyword>
<dbReference type="Gene3D" id="3.40.50.720">
    <property type="entry name" value="NAD(P)-binding Rossmann-like Domain"/>
    <property type="match status" value="1"/>
</dbReference>
<feature type="binding site" evidence="15">
    <location>
        <position position="159"/>
    </location>
    <ligand>
        <name>substrate</name>
    </ligand>
</feature>
<evidence type="ECO:0000256" key="13">
    <source>
        <dbReference type="ARBA" id="ARBA00023167"/>
    </source>
</evidence>
<dbReference type="SMART" id="SM00859">
    <property type="entry name" value="Semialdhyde_dh"/>
    <property type="match status" value="1"/>
</dbReference>
<dbReference type="GO" id="GO:0009097">
    <property type="term" value="P:isoleucine biosynthetic process"/>
    <property type="evidence" value="ECO:0007669"/>
    <property type="project" value="UniProtKB-UniRule"/>
</dbReference>
<comment type="subunit">
    <text evidence="5 15">Homodimer.</text>
</comment>
<feature type="binding site" evidence="15">
    <location>
        <position position="185"/>
    </location>
    <ligand>
        <name>NADP(+)</name>
        <dbReference type="ChEBI" id="CHEBI:58349"/>
    </ligand>
</feature>
<comment type="pathway">
    <text evidence="2 15">Amino-acid biosynthesis; L-lysine biosynthesis via DAP pathway; (S)-tetrahydrodipicolinate from L-aspartate: step 2/4.</text>
</comment>
<evidence type="ECO:0000256" key="6">
    <source>
        <dbReference type="ARBA" id="ARBA00013120"/>
    </source>
</evidence>
<feature type="binding site" evidence="15">
    <location>
        <begin position="15"/>
        <end position="18"/>
    </location>
    <ligand>
        <name>NADP(+)</name>
        <dbReference type="ChEBI" id="CHEBI:58349"/>
    </ligand>
</feature>
<comment type="function">
    <text evidence="15">Catalyzes the NADPH-dependent formation of L-aspartate-semialdehyde (L-ASA) by the reductive dephosphorylation of L-aspartyl-4-phosphate.</text>
</comment>
<comment type="pathway">
    <text evidence="3 15">Amino-acid biosynthesis; L-threonine biosynthesis; L-threonine from L-aspartate: step 2/5.</text>
</comment>
<evidence type="ECO:0000256" key="1">
    <source>
        <dbReference type="ARBA" id="ARBA00005021"/>
    </source>
</evidence>
<evidence type="ECO:0000256" key="4">
    <source>
        <dbReference type="ARBA" id="ARBA00010584"/>
    </source>
</evidence>
<keyword evidence="10 15" id="KW-0220">Diaminopimelate biosynthesis</keyword>
<dbReference type="GO" id="GO:0009089">
    <property type="term" value="P:lysine biosynthetic process via diaminopimelate"/>
    <property type="evidence" value="ECO:0007669"/>
    <property type="project" value="UniProtKB-UniRule"/>
</dbReference>
<sequence>MAASRALTVAVVGATGVVGQEMFKVLDQRRFPISRLKALASERSAGLEVRCGDHQVPVEPLAEDSFRGVDLALFSAGSDISLMYAPTAVESGALVVDNSSAWRLRENVPLVVPEVNPEDLRQTEGIVANPNCCTIPLTVVLEPLRREAGLARVHVSTYQSASGAGRALVMELADQTRAIAEGREPAAIVYPQQLAYNVVPGGWSIEPEGYNEEEMKLAHETRKILHEPNLPLAATCVRVPVPIGHAESVFVDTERMLTAEEARTLLGTAPGVIVEDDPAAKLYPTPASVAGKDEVYVGRIRNDLSGSRGLALWVVSDNLRKGAALNAVQVAECGRQLGVI</sequence>
<organism evidence="18 19">
    <name type="scientific">Candidatus Dormiibacter inghamiae</name>
    <dbReference type="NCBI Taxonomy" id="3127013"/>
    <lineage>
        <taxon>Bacteria</taxon>
        <taxon>Bacillati</taxon>
        <taxon>Candidatus Dormiibacterota</taxon>
        <taxon>Candidatus Dormibacteria</taxon>
        <taxon>Candidatus Dormibacterales</taxon>
        <taxon>Candidatus Dormibacteraceae</taxon>
        <taxon>Candidatus Dormiibacter</taxon>
    </lineage>
</organism>
<gene>
    <name evidence="15" type="primary">asd</name>
    <name evidence="18" type="ORF">JF888_07165</name>
</gene>
<dbReference type="PANTHER" id="PTHR46278">
    <property type="entry name" value="DEHYDROGENASE, PUTATIVE-RELATED"/>
    <property type="match status" value="1"/>
</dbReference>
<dbReference type="Pfam" id="PF02774">
    <property type="entry name" value="Semialdhyde_dhC"/>
    <property type="match status" value="1"/>
</dbReference>
<dbReference type="GO" id="GO:0019877">
    <property type="term" value="P:diaminopimelate biosynthetic process"/>
    <property type="evidence" value="ECO:0007669"/>
    <property type="project" value="UniProtKB-UniRule"/>
</dbReference>
<evidence type="ECO:0000256" key="2">
    <source>
        <dbReference type="ARBA" id="ARBA00005076"/>
    </source>
</evidence>
<dbReference type="InterPro" id="IPR005986">
    <property type="entry name" value="Asp_semialdehyde_DH_beta"/>
</dbReference>
<evidence type="ECO:0000256" key="14">
    <source>
        <dbReference type="ARBA" id="ARBA00047891"/>
    </source>
</evidence>
<dbReference type="Pfam" id="PF01118">
    <property type="entry name" value="Semialdhyde_dh"/>
    <property type="match status" value="1"/>
</dbReference>
<dbReference type="EC" id="1.2.1.11" evidence="6 15"/>
<feature type="binding site" evidence="15">
    <location>
        <begin position="162"/>
        <end position="163"/>
    </location>
    <ligand>
        <name>NADP(+)</name>
        <dbReference type="ChEBI" id="CHEBI:58349"/>
    </ligand>
</feature>
<reference evidence="18 19" key="1">
    <citation type="submission" date="2020-10" db="EMBL/GenBank/DDBJ databases">
        <title>Ca. Dormibacterota MAGs.</title>
        <authorList>
            <person name="Montgomery K."/>
        </authorList>
    </citation>
    <scope>NUCLEOTIDE SEQUENCE [LARGE SCALE GENOMIC DNA]</scope>
    <source>
        <strain evidence="18">SC8811_S16_3</strain>
    </source>
</reference>
<dbReference type="InterPro" id="IPR000319">
    <property type="entry name" value="Asp-semialdehyde_DH_CS"/>
</dbReference>
<dbReference type="Proteomes" id="UP000620075">
    <property type="component" value="Unassembled WGS sequence"/>
</dbReference>
<dbReference type="GO" id="GO:0071266">
    <property type="term" value="P:'de novo' L-methionine biosynthetic process"/>
    <property type="evidence" value="ECO:0007669"/>
    <property type="project" value="UniProtKB-UniRule"/>
</dbReference>
<evidence type="ECO:0000256" key="10">
    <source>
        <dbReference type="ARBA" id="ARBA00022915"/>
    </source>
</evidence>
<evidence type="ECO:0000259" key="17">
    <source>
        <dbReference type="SMART" id="SM00859"/>
    </source>
</evidence>
<dbReference type="NCBIfam" id="TIGR01296">
    <property type="entry name" value="asd_B"/>
    <property type="match status" value="1"/>
</dbReference>
<feature type="binding site" evidence="15">
    <location>
        <position position="212"/>
    </location>
    <ligand>
        <name>substrate</name>
    </ligand>
</feature>
<dbReference type="GO" id="GO:0009088">
    <property type="term" value="P:threonine biosynthetic process"/>
    <property type="evidence" value="ECO:0007669"/>
    <property type="project" value="UniProtKB-UniRule"/>
</dbReference>
<accession>A0A934KG35</accession>
<evidence type="ECO:0000256" key="16">
    <source>
        <dbReference type="PIRSR" id="PIRSR000148-1"/>
    </source>
</evidence>
<keyword evidence="13 15" id="KW-0486">Methionine biosynthesis</keyword>
<evidence type="ECO:0000313" key="18">
    <source>
        <dbReference type="EMBL" id="MBJ7602957.1"/>
    </source>
</evidence>
<feature type="binding site" evidence="15">
    <location>
        <begin position="43"/>
        <end position="44"/>
    </location>
    <ligand>
        <name>NADP(+)</name>
        <dbReference type="ChEBI" id="CHEBI:58349"/>
    </ligand>
</feature>
<dbReference type="GO" id="GO:0050661">
    <property type="term" value="F:NADP binding"/>
    <property type="evidence" value="ECO:0007669"/>
    <property type="project" value="UniProtKB-UniRule"/>
</dbReference>
<dbReference type="NCBIfam" id="NF011456">
    <property type="entry name" value="PRK14874.1"/>
    <property type="match status" value="1"/>
</dbReference>
<keyword evidence="8 15" id="KW-0791">Threonine biosynthesis</keyword>
<dbReference type="GO" id="GO:0004073">
    <property type="term" value="F:aspartate-semialdehyde dehydrogenase activity"/>
    <property type="evidence" value="ECO:0007669"/>
    <property type="project" value="UniProtKB-UniRule"/>
</dbReference>
<dbReference type="GO" id="GO:0046983">
    <property type="term" value="F:protein dimerization activity"/>
    <property type="evidence" value="ECO:0007669"/>
    <property type="project" value="InterPro"/>
</dbReference>
<feature type="binding site" evidence="15">
    <location>
        <position position="103"/>
    </location>
    <ligand>
        <name>phosphate</name>
        <dbReference type="ChEBI" id="CHEBI:43474"/>
    </ligand>
</feature>
<keyword evidence="9 15" id="KW-0521">NADP</keyword>
<feature type="active site" description="Proton acceptor" evidence="15 16">
    <location>
        <position position="245"/>
    </location>
</feature>
<evidence type="ECO:0000313" key="19">
    <source>
        <dbReference type="Proteomes" id="UP000620075"/>
    </source>
</evidence>
<comment type="caution">
    <text evidence="15">Lacks conserved residue(s) required for the propagation of feature annotation.</text>
</comment>
<dbReference type="PROSITE" id="PS01103">
    <property type="entry name" value="ASD"/>
    <property type="match status" value="1"/>
</dbReference>
<dbReference type="CDD" id="cd02316">
    <property type="entry name" value="VcASADH2_like_N"/>
    <property type="match status" value="1"/>
</dbReference>
<comment type="caution">
    <text evidence="18">The sequence shown here is derived from an EMBL/GenBank/DDBJ whole genome shotgun (WGS) entry which is preliminary data.</text>
</comment>
<evidence type="ECO:0000256" key="8">
    <source>
        <dbReference type="ARBA" id="ARBA00022697"/>
    </source>
</evidence>
<keyword evidence="7 15" id="KW-0028">Amino-acid biosynthesis</keyword>
<dbReference type="HAMAP" id="MF_02121">
    <property type="entry name" value="ASADH"/>
    <property type="match status" value="1"/>
</dbReference>
<dbReference type="InterPro" id="IPR036291">
    <property type="entry name" value="NAD(P)-bd_dom_sf"/>
</dbReference>
<evidence type="ECO:0000256" key="5">
    <source>
        <dbReference type="ARBA" id="ARBA00011738"/>
    </source>
</evidence>
<dbReference type="PIRSF" id="PIRSF000148">
    <property type="entry name" value="ASA_dh"/>
    <property type="match status" value="1"/>
</dbReference>
<feature type="binding site" evidence="15">
    <location>
        <position position="318"/>
    </location>
    <ligand>
        <name>NADP(+)</name>
        <dbReference type="ChEBI" id="CHEBI:58349"/>
    </ligand>
</feature>
<comment type="similarity">
    <text evidence="4 15">Belongs to the aspartate-semialdehyde dehydrogenase family.</text>
</comment>
<evidence type="ECO:0000256" key="9">
    <source>
        <dbReference type="ARBA" id="ARBA00022857"/>
    </source>
</evidence>
<comment type="pathway">
    <text evidence="1 15">Amino-acid biosynthesis; L-methionine biosynthesis via de novo pathway; L-homoserine from L-aspartate: step 2/3.</text>
</comment>
<dbReference type="AlphaFoldDB" id="A0A934KG35"/>
<dbReference type="InterPro" id="IPR012280">
    <property type="entry name" value="Semialdhyde_DH_dimer_dom"/>
</dbReference>
<feature type="active site" description="Acyl-thioester intermediate" evidence="15 16">
    <location>
        <position position="132"/>
    </location>
</feature>
<dbReference type="RefSeq" id="WP_338178141.1">
    <property type="nucleotide sequence ID" value="NZ_JAEKNQ010000028.1"/>
</dbReference>
<evidence type="ECO:0000256" key="15">
    <source>
        <dbReference type="HAMAP-Rule" id="MF_02121"/>
    </source>
</evidence>
<proteinExistence type="inferred from homology"/>
<dbReference type="SUPFAM" id="SSF55347">
    <property type="entry name" value="Glyceraldehyde-3-phosphate dehydrogenase-like, C-terminal domain"/>
    <property type="match status" value="1"/>
</dbReference>
<dbReference type="SUPFAM" id="SSF51735">
    <property type="entry name" value="NAD(P)-binding Rossmann-fold domains"/>
    <property type="match status" value="1"/>
</dbReference>
<evidence type="ECO:0000256" key="3">
    <source>
        <dbReference type="ARBA" id="ARBA00005097"/>
    </source>
</evidence>
<dbReference type="PANTHER" id="PTHR46278:SF2">
    <property type="entry name" value="ASPARTATE-SEMIALDEHYDE DEHYDROGENASE"/>
    <property type="match status" value="1"/>
</dbReference>
<dbReference type="CDD" id="cd18131">
    <property type="entry name" value="ASADH_C_bac_euk_like"/>
    <property type="match status" value="1"/>
</dbReference>
<dbReference type="InterPro" id="IPR000534">
    <property type="entry name" value="Semialdehyde_DH_NAD-bd"/>
</dbReference>
<name>A0A934KG35_9BACT</name>
<comment type="catalytic activity">
    <reaction evidence="14 15">
        <text>L-aspartate 4-semialdehyde + phosphate + NADP(+) = 4-phospho-L-aspartate + NADPH + H(+)</text>
        <dbReference type="Rhea" id="RHEA:24284"/>
        <dbReference type="ChEBI" id="CHEBI:15378"/>
        <dbReference type="ChEBI" id="CHEBI:43474"/>
        <dbReference type="ChEBI" id="CHEBI:57535"/>
        <dbReference type="ChEBI" id="CHEBI:57783"/>
        <dbReference type="ChEBI" id="CHEBI:58349"/>
        <dbReference type="ChEBI" id="CHEBI:537519"/>
        <dbReference type="EC" id="1.2.1.11"/>
    </reaction>
</comment>
<dbReference type="EMBL" id="JAEKNQ010000028">
    <property type="protein sequence ID" value="MBJ7602957.1"/>
    <property type="molecule type" value="Genomic_DNA"/>
</dbReference>
<evidence type="ECO:0000256" key="11">
    <source>
        <dbReference type="ARBA" id="ARBA00023002"/>
    </source>
</evidence>
<dbReference type="GO" id="GO:0051287">
    <property type="term" value="F:NAD binding"/>
    <property type="evidence" value="ECO:0007669"/>
    <property type="project" value="InterPro"/>
</dbReference>
<keyword evidence="12 15" id="KW-0457">Lysine biosynthesis</keyword>
<feature type="binding site" evidence="15">
    <location>
        <position position="238"/>
    </location>
    <ligand>
        <name>substrate</name>
    </ligand>
</feature>
<evidence type="ECO:0000256" key="12">
    <source>
        <dbReference type="ARBA" id="ARBA00023154"/>
    </source>
</evidence>
<protein>
    <recommendedName>
        <fullName evidence="6 15">Aspartate-semialdehyde dehydrogenase</fullName>
        <shortName evidence="15">ASA dehydrogenase</shortName>
        <shortName evidence="15">ASADH</shortName>
        <ecNumber evidence="6 15">1.2.1.11</ecNumber>
    </recommendedName>
    <alternativeName>
        <fullName evidence="15">Aspartate-beta-semialdehyde dehydrogenase</fullName>
    </alternativeName>
</protein>
<evidence type="ECO:0000256" key="7">
    <source>
        <dbReference type="ARBA" id="ARBA00022605"/>
    </source>
</evidence>
<dbReference type="InterPro" id="IPR012080">
    <property type="entry name" value="Asp_semialdehyde_DH"/>
</dbReference>